<evidence type="ECO:0000256" key="2">
    <source>
        <dbReference type="ARBA" id="ARBA00022801"/>
    </source>
</evidence>
<name>A0A6L5Z5A6_9RHOB</name>
<dbReference type="InterPro" id="IPR054491">
    <property type="entry name" value="MGH1-like_GH"/>
</dbReference>
<dbReference type="Proteomes" id="UP000474957">
    <property type="component" value="Unassembled WGS sequence"/>
</dbReference>
<evidence type="ECO:0000259" key="4">
    <source>
        <dbReference type="Pfam" id="PF22422"/>
    </source>
</evidence>
<dbReference type="AlphaFoldDB" id="A0A6L5Z5A6"/>
<feature type="domain" description="Mannosylglycerate hydrolase MGH1-like glycoside hydrolase" evidence="4">
    <location>
        <begin position="31"/>
        <end position="403"/>
    </location>
</feature>
<dbReference type="Gene3D" id="1.50.10.10">
    <property type="match status" value="1"/>
</dbReference>
<evidence type="ECO:0000256" key="1">
    <source>
        <dbReference type="ARBA" id="ARBA00010833"/>
    </source>
</evidence>
<sequence>MTDYQALDDEARKILRDNDRGSYTVPTDGLYPYQWNWDSAFAAMGFAGSDPDRAWTELETLFSGQWQNGMVPHILFHKPDPGYFPGPDVWGCSGPIPSSGISQPPIAATMARKVWEQDKGAGHPRMSALVPKIAAWHRWFMQWRTDRGAVCITHPWEAGRDNACDWDGAMAAIDPQGVGEYTRRDTGHVDPAMRPTKQDYDRYIWLVQRGRRLEWDEEQMARDTPFRVADPGMTFMLLRATRDLRAMAEATGFDTDEIDAWITRLRAGVETLWNAELGSYDSRDVVNGGFAQCVSNASFLNWYAGIENADMLAQLDRVMDAVPHGVPSYDPEGPKFDAKRYWRGPTWGIVNTLIAWGLEDCGHAAQAERVRRTTRDLIAEHGFAEYFDPIDGSPAGGGRFTWTAAIWLAWATPAAGGN</sequence>
<dbReference type="SUPFAM" id="SSF48208">
    <property type="entry name" value="Six-hairpin glycosidases"/>
    <property type="match status" value="1"/>
</dbReference>
<evidence type="ECO:0000313" key="6">
    <source>
        <dbReference type="Proteomes" id="UP000474957"/>
    </source>
</evidence>
<dbReference type="InterPro" id="IPR008928">
    <property type="entry name" value="6-hairpin_glycosidase_sf"/>
</dbReference>
<dbReference type="InterPro" id="IPR012341">
    <property type="entry name" value="6hp_glycosidase-like_sf"/>
</dbReference>
<dbReference type="PANTHER" id="PTHR10412">
    <property type="entry name" value="MANNOSYL-OLIGOSACCHARIDE GLUCOSIDASE"/>
    <property type="match status" value="1"/>
</dbReference>
<dbReference type="GO" id="GO:0009311">
    <property type="term" value="P:oligosaccharide metabolic process"/>
    <property type="evidence" value="ECO:0007669"/>
    <property type="project" value="InterPro"/>
</dbReference>
<evidence type="ECO:0000313" key="5">
    <source>
        <dbReference type="EMBL" id="MSU91285.1"/>
    </source>
</evidence>
<keyword evidence="3" id="KW-0326">Glycosidase</keyword>
<dbReference type="InterPro" id="IPR004888">
    <property type="entry name" value="Glycoside_hydrolase_63"/>
</dbReference>
<reference evidence="5 6" key="1">
    <citation type="submission" date="2019-10" db="EMBL/GenBank/DDBJ databases">
        <title>Cognatihalovulum marinum gen. nov. sp. nov., a new member of the family Rhodobacteraceae isolated from deep seawater of the Northwest Indian Ocean.</title>
        <authorList>
            <person name="Ruan C."/>
            <person name="Wang J."/>
            <person name="Zheng X."/>
            <person name="Song L."/>
            <person name="Zhu Y."/>
            <person name="Huang Y."/>
            <person name="Lu Z."/>
            <person name="Du W."/>
            <person name="Huang L."/>
            <person name="Dai X."/>
        </authorList>
    </citation>
    <scope>NUCLEOTIDE SEQUENCE [LARGE SCALE GENOMIC DNA]</scope>
    <source>
        <strain evidence="5 6">2CG4</strain>
    </source>
</reference>
<keyword evidence="2" id="KW-0378">Hydrolase</keyword>
<dbReference type="GO" id="GO:0004573">
    <property type="term" value="F:Glc3Man9GlcNAc2 oligosaccharide glucosidase activity"/>
    <property type="evidence" value="ECO:0007669"/>
    <property type="project" value="InterPro"/>
</dbReference>
<comment type="similarity">
    <text evidence="1">Belongs to the glycosyl hydrolase 63 family.</text>
</comment>
<dbReference type="RefSeq" id="WP_154448279.1">
    <property type="nucleotide sequence ID" value="NZ_WIND01000017.1"/>
</dbReference>
<protein>
    <recommendedName>
        <fullName evidence="4">Mannosylglycerate hydrolase MGH1-like glycoside hydrolase domain-containing protein</fullName>
    </recommendedName>
</protein>
<gene>
    <name evidence="5" type="ORF">GE300_17020</name>
</gene>
<comment type="caution">
    <text evidence="5">The sequence shown here is derived from an EMBL/GenBank/DDBJ whole genome shotgun (WGS) entry which is preliminary data.</text>
</comment>
<dbReference type="PANTHER" id="PTHR10412:SF11">
    <property type="entry name" value="MANNOSYL-OLIGOSACCHARIDE GLUCOSIDASE"/>
    <property type="match status" value="1"/>
</dbReference>
<evidence type="ECO:0000256" key="3">
    <source>
        <dbReference type="ARBA" id="ARBA00023295"/>
    </source>
</evidence>
<keyword evidence="6" id="KW-1185">Reference proteome</keyword>
<organism evidence="5 6">
    <name type="scientific">Halovulum marinum</name>
    <dbReference type="NCBI Taxonomy" id="2662447"/>
    <lineage>
        <taxon>Bacteria</taxon>
        <taxon>Pseudomonadati</taxon>
        <taxon>Pseudomonadota</taxon>
        <taxon>Alphaproteobacteria</taxon>
        <taxon>Rhodobacterales</taxon>
        <taxon>Paracoccaceae</taxon>
        <taxon>Halovulum</taxon>
    </lineage>
</organism>
<dbReference type="EMBL" id="WIND01000017">
    <property type="protein sequence ID" value="MSU91285.1"/>
    <property type="molecule type" value="Genomic_DNA"/>
</dbReference>
<accession>A0A6L5Z5A6</accession>
<proteinExistence type="inferred from homology"/>
<dbReference type="GO" id="GO:0006487">
    <property type="term" value="P:protein N-linked glycosylation"/>
    <property type="evidence" value="ECO:0007669"/>
    <property type="project" value="TreeGrafter"/>
</dbReference>
<dbReference type="Pfam" id="PF22422">
    <property type="entry name" value="MGH1-like_GH"/>
    <property type="match status" value="1"/>
</dbReference>